<comment type="catalytic activity">
    <reaction evidence="3">
        <text>di-trans,octa-cis-undecaprenyl diphosphate + H2O = di-trans,octa-cis-undecaprenyl phosphate + phosphate + H(+)</text>
        <dbReference type="Rhea" id="RHEA:28094"/>
        <dbReference type="ChEBI" id="CHEBI:15377"/>
        <dbReference type="ChEBI" id="CHEBI:15378"/>
        <dbReference type="ChEBI" id="CHEBI:43474"/>
        <dbReference type="ChEBI" id="CHEBI:58405"/>
        <dbReference type="ChEBI" id="CHEBI:60392"/>
        <dbReference type="EC" id="3.6.1.27"/>
    </reaction>
</comment>
<dbReference type="Pfam" id="PF01569">
    <property type="entry name" value="PAP2"/>
    <property type="match status" value="1"/>
</dbReference>
<dbReference type="PANTHER" id="PTHR14969:SF13">
    <property type="entry name" value="AT30094P"/>
    <property type="match status" value="1"/>
</dbReference>
<feature type="domain" description="Phosphatidic acid phosphatase type 2/haloperoxidase" evidence="5">
    <location>
        <begin position="61"/>
        <end position="159"/>
    </location>
</feature>
<comment type="caution">
    <text evidence="6">The sequence shown here is derived from an EMBL/GenBank/DDBJ whole genome shotgun (WGS) entry which is preliminary data.</text>
</comment>
<dbReference type="STRING" id="688.A6E04_08850"/>
<gene>
    <name evidence="6" type="ORF">A6E04_08850</name>
</gene>
<name>A0A1B9P0R4_ALILO</name>
<evidence type="ECO:0000256" key="3">
    <source>
        <dbReference type="ARBA" id="ARBA00047594"/>
    </source>
</evidence>
<dbReference type="OrthoDB" id="9773582at2"/>
<feature type="transmembrane region" description="Helical" evidence="4">
    <location>
        <begin position="7"/>
        <end position="23"/>
    </location>
</feature>
<feature type="transmembrane region" description="Helical" evidence="4">
    <location>
        <begin position="35"/>
        <end position="54"/>
    </location>
</feature>
<keyword evidence="4" id="KW-0472">Membrane</keyword>
<reference evidence="6 7" key="1">
    <citation type="submission" date="2016-06" db="EMBL/GenBank/DDBJ databases">
        <authorList>
            <person name="Kjaerup R.B."/>
            <person name="Dalgaard T.S."/>
            <person name="Juul-Madsen H.R."/>
        </authorList>
    </citation>
    <scope>NUCLEOTIDE SEQUENCE [LARGE SCALE GENOMIC DNA]</scope>
    <source>
        <strain evidence="6 7">1S159</strain>
    </source>
</reference>
<evidence type="ECO:0000256" key="1">
    <source>
        <dbReference type="ARBA" id="ARBA00012374"/>
    </source>
</evidence>
<keyword evidence="4" id="KW-1133">Transmembrane helix</keyword>
<evidence type="ECO:0000313" key="6">
    <source>
        <dbReference type="EMBL" id="OCH21953.1"/>
    </source>
</evidence>
<keyword evidence="4" id="KW-0812">Transmembrane</keyword>
<evidence type="ECO:0000256" key="4">
    <source>
        <dbReference type="SAM" id="Phobius"/>
    </source>
</evidence>
<dbReference type="SUPFAM" id="SSF48317">
    <property type="entry name" value="Acid phosphatase/Vanadium-dependent haloperoxidase"/>
    <property type="match status" value="1"/>
</dbReference>
<dbReference type="EMBL" id="MAJU01000008">
    <property type="protein sequence ID" value="OCH21953.1"/>
    <property type="molecule type" value="Genomic_DNA"/>
</dbReference>
<dbReference type="RefSeq" id="WP_023603150.1">
    <property type="nucleotide sequence ID" value="NZ_CAWMPN010000008.1"/>
</dbReference>
<dbReference type="Gene3D" id="1.20.144.10">
    <property type="entry name" value="Phosphatidic acid phosphatase type 2/haloperoxidase"/>
    <property type="match status" value="1"/>
</dbReference>
<dbReference type="SMART" id="SM00014">
    <property type="entry name" value="acidPPc"/>
    <property type="match status" value="1"/>
</dbReference>
<organism evidence="6 7">
    <name type="scientific">Aliivibrio logei</name>
    <name type="common">Vibrio logei</name>
    <dbReference type="NCBI Taxonomy" id="688"/>
    <lineage>
        <taxon>Bacteria</taxon>
        <taxon>Pseudomonadati</taxon>
        <taxon>Pseudomonadota</taxon>
        <taxon>Gammaproteobacteria</taxon>
        <taxon>Vibrionales</taxon>
        <taxon>Vibrionaceae</taxon>
        <taxon>Aliivibrio</taxon>
    </lineage>
</organism>
<evidence type="ECO:0000259" key="5">
    <source>
        <dbReference type="SMART" id="SM00014"/>
    </source>
</evidence>
<dbReference type="EC" id="3.6.1.27" evidence="1"/>
<dbReference type="AlphaFoldDB" id="A0A1B9P0R4"/>
<evidence type="ECO:0000256" key="2">
    <source>
        <dbReference type="ARBA" id="ARBA00032707"/>
    </source>
</evidence>
<protein>
    <recommendedName>
        <fullName evidence="1">undecaprenyl-diphosphate phosphatase</fullName>
        <ecNumber evidence="1">3.6.1.27</ecNumber>
    </recommendedName>
    <alternativeName>
        <fullName evidence="2">Undecaprenyl pyrophosphate phosphatase</fullName>
    </alternativeName>
</protein>
<dbReference type="InterPro" id="IPR000326">
    <property type="entry name" value="PAP2/HPO"/>
</dbReference>
<proteinExistence type="predicted"/>
<dbReference type="InterPro" id="IPR036938">
    <property type="entry name" value="PAP2/HPO_sf"/>
</dbReference>
<dbReference type="CDD" id="cd03394">
    <property type="entry name" value="PAP2_like_5"/>
    <property type="match status" value="1"/>
</dbReference>
<dbReference type="GO" id="GO:0050380">
    <property type="term" value="F:undecaprenyl-diphosphatase activity"/>
    <property type="evidence" value="ECO:0007669"/>
    <property type="project" value="UniProtKB-EC"/>
</dbReference>
<accession>A0A1B9P0R4</accession>
<dbReference type="Proteomes" id="UP000093523">
    <property type="component" value="Unassembled WGS sequence"/>
</dbReference>
<sequence>MKSFVKVGLISGAIFSSIILFSHDAEASEDQPGDIAANIGAVGIPVVAGSVALFKEDYDGFWMFAKGAAYTLAATQALKYTVREERPNGEDDLSFPSGHSSSAFQGASYLQFRYGWKYGLPAYISAGLVGYSRVENDHHYWRDVIAGAVLATTIQYLVTDAYIDSNKVMITPVINQDHVGIAASFSF</sequence>
<dbReference type="PANTHER" id="PTHR14969">
    <property type="entry name" value="SPHINGOSINE-1-PHOSPHATE PHOSPHOHYDROLASE"/>
    <property type="match status" value="1"/>
</dbReference>
<evidence type="ECO:0000313" key="7">
    <source>
        <dbReference type="Proteomes" id="UP000093523"/>
    </source>
</evidence>